<comment type="caution">
    <text evidence="4">The sequence shown here is derived from an EMBL/GenBank/DDBJ whole genome shotgun (WGS) entry which is preliminary data.</text>
</comment>
<keyword evidence="2" id="KW-0732">Signal</keyword>
<reference evidence="4 5" key="1">
    <citation type="submission" date="2024-03" db="EMBL/GenBank/DDBJ databases">
        <title>The Acrasis kona genome and developmental transcriptomes reveal deep origins of eukaryotic multicellular pathways.</title>
        <authorList>
            <person name="Sheikh S."/>
            <person name="Fu C.-J."/>
            <person name="Brown M.W."/>
            <person name="Baldauf S.L."/>
        </authorList>
    </citation>
    <scope>NUCLEOTIDE SEQUENCE [LARGE SCALE GENOMIC DNA]</scope>
    <source>
        <strain evidence="4 5">ATCC MYA-3509</strain>
    </source>
</reference>
<feature type="chain" id="PRO_5043441904" evidence="2">
    <location>
        <begin position="19"/>
        <end position="131"/>
    </location>
</feature>
<dbReference type="AlphaFoldDB" id="A0AAW2ZEZ8"/>
<dbReference type="InterPro" id="IPR013766">
    <property type="entry name" value="Thioredoxin_domain"/>
</dbReference>
<dbReference type="InterPro" id="IPR051063">
    <property type="entry name" value="PDI"/>
</dbReference>
<dbReference type="EMBL" id="JAOPGA020001393">
    <property type="protein sequence ID" value="KAL0488035.1"/>
    <property type="molecule type" value="Genomic_DNA"/>
</dbReference>
<dbReference type="PANTHER" id="PTHR45672">
    <property type="entry name" value="PROTEIN DISULFIDE-ISOMERASE C17H9.14C-RELATED"/>
    <property type="match status" value="1"/>
</dbReference>
<evidence type="ECO:0000259" key="3">
    <source>
        <dbReference type="PROSITE" id="PS51352"/>
    </source>
</evidence>
<evidence type="ECO:0000313" key="4">
    <source>
        <dbReference type="EMBL" id="KAL0488035.1"/>
    </source>
</evidence>
<dbReference type="SUPFAM" id="SSF52833">
    <property type="entry name" value="Thioredoxin-like"/>
    <property type="match status" value="1"/>
</dbReference>
<dbReference type="PROSITE" id="PS00194">
    <property type="entry name" value="THIOREDOXIN_1"/>
    <property type="match status" value="1"/>
</dbReference>
<dbReference type="GO" id="GO:0003756">
    <property type="term" value="F:protein disulfide isomerase activity"/>
    <property type="evidence" value="ECO:0007669"/>
    <property type="project" value="TreeGrafter"/>
</dbReference>
<dbReference type="GO" id="GO:0006457">
    <property type="term" value="P:protein folding"/>
    <property type="evidence" value="ECO:0007669"/>
    <property type="project" value="TreeGrafter"/>
</dbReference>
<dbReference type="InterPro" id="IPR036249">
    <property type="entry name" value="Thioredoxin-like_sf"/>
</dbReference>
<dbReference type="CDD" id="cd02961">
    <property type="entry name" value="PDI_a_family"/>
    <property type="match status" value="1"/>
</dbReference>
<keyword evidence="5" id="KW-1185">Reference proteome</keyword>
<dbReference type="Proteomes" id="UP001431209">
    <property type="component" value="Unassembled WGS sequence"/>
</dbReference>
<dbReference type="PROSITE" id="PS51352">
    <property type="entry name" value="THIOREDOXIN_2"/>
    <property type="match status" value="1"/>
</dbReference>
<dbReference type="PANTHER" id="PTHR45672:SF11">
    <property type="entry name" value="PROTEIN DISULFIDE-ISOMERASE C17H9.14C"/>
    <property type="match status" value="1"/>
</dbReference>
<evidence type="ECO:0000256" key="1">
    <source>
        <dbReference type="ARBA" id="ARBA00006347"/>
    </source>
</evidence>
<evidence type="ECO:0000256" key="2">
    <source>
        <dbReference type="SAM" id="SignalP"/>
    </source>
</evidence>
<dbReference type="Gene3D" id="3.40.30.10">
    <property type="entry name" value="Glutaredoxin"/>
    <property type="match status" value="1"/>
</dbReference>
<protein>
    <submittedName>
        <fullName evidence="4">Protein disulfide-isomerase</fullName>
    </submittedName>
</protein>
<feature type="domain" description="Thioredoxin" evidence="3">
    <location>
        <begin position="6"/>
        <end position="131"/>
    </location>
</feature>
<name>A0AAW2ZEZ8_9EUKA</name>
<comment type="similarity">
    <text evidence="1">Belongs to the protein disulfide isomerase family.</text>
</comment>
<dbReference type="PRINTS" id="PR00421">
    <property type="entry name" value="THIOREDOXIN"/>
</dbReference>
<proteinExistence type="inferred from homology"/>
<dbReference type="InterPro" id="IPR017937">
    <property type="entry name" value="Thioredoxin_CS"/>
</dbReference>
<organism evidence="4 5">
    <name type="scientific">Acrasis kona</name>
    <dbReference type="NCBI Taxonomy" id="1008807"/>
    <lineage>
        <taxon>Eukaryota</taxon>
        <taxon>Discoba</taxon>
        <taxon>Heterolobosea</taxon>
        <taxon>Tetramitia</taxon>
        <taxon>Eutetramitia</taxon>
        <taxon>Acrasidae</taxon>
        <taxon>Acrasis</taxon>
    </lineage>
</organism>
<gene>
    <name evidence="4" type="ORF">AKO1_015243</name>
</gene>
<accession>A0AAW2ZEZ8</accession>
<dbReference type="Pfam" id="PF00085">
    <property type="entry name" value="Thioredoxin"/>
    <property type="match status" value="1"/>
</dbReference>
<evidence type="ECO:0000313" key="5">
    <source>
        <dbReference type="Proteomes" id="UP001431209"/>
    </source>
</evidence>
<dbReference type="GO" id="GO:0005783">
    <property type="term" value="C:endoplasmic reticulum"/>
    <property type="evidence" value="ECO:0007669"/>
    <property type="project" value="TreeGrafter"/>
</dbReference>
<feature type="signal peptide" evidence="2">
    <location>
        <begin position="1"/>
        <end position="18"/>
    </location>
</feature>
<sequence>MKFLIAVIILALLSVVLAESNFEELTDKTFDAAIQSGKNYLIEFYAPWCPHCKVFAPQWEKLANAIAASDRKDDLKLARIQGNKYDEITDKYEVDGFPTILLFKKGVKKPKAYNRSLKLQSILDFLHAQLD</sequence>